<proteinExistence type="inferred from homology"/>
<dbReference type="PROSITE" id="PS00178">
    <property type="entry name" value="AA_TRNA_LIGASE_I"/>
    <property type="match status" value="1"/>
</dbReference>
<dbReference type="InterPro" id="IPR014729">
    <property type="entry name" value="Rossmann-like_a/b/a_fold"/>
</dbReference>
<dbReference type="Proteomes" id="UP000230729">
    <property type="component" value="Unassembled WGS sequence"/>
</dbReference>
<dbReference type="FunFam" id="3.40.50.620:FF:000045">
    <property type="entry name" value="Glutamate--tRNA ligase, mitochondrial"/>
    <property type="match status" value="1"/>
</dbReference>
<feature type="short sequence motif" description="'HIGH' region" evidence="7">
    <location>
        <begin position="14"/>
        <end position="24"/>
    </location>
</feature>
<dbReference type="InterPro" id="IPR004527">
    <property type="entry name" value="Glu-tRNA-ligase_bac/mito"/>
</dbReference>
<dbReference type="InterPro" id="IPR001412">
    <property type="entry name" value="aa-tRNA-synth_I_CS"/>
</dbReference>
<keyword evidence="3 7" id="KW-0547">Nucleotide-binding</keyword>
<keyword evidence="6 7" id="KW-0030">Aminoacyl-tRNA synthetase</keyword>
<feature type="binding site" evidence="7">
    <location>
        <position position="113"/>
    </location>
    <ligand>
        <name>Zn(2+)</name>
        <dbReference type="ChEBI" id="CHEBI:29105"/>
    </ligand>
</feature>
<comment type="cofactor">
    <cofactor evidence="7">
        <name>Zn(2+)</name>
        <dbReference type="ChEBI" id="CHEBI:29105"/>
    </cofactor>
    <text evidence="7">Binds 1 zinc ion per subunit.</text>
</comment>
<dbReference type="PANTHER" id="PTHR43311:SF2">
    <property type="entry name" value="GLUTAMATE--TRNA LIGASE, MITOCHONDRIAL-RELATED"/>
    <property type="match status" value="1"/>
</dbReference>
<dbReference type="Pfam" id="PF19269">
    <property type="entry name" value="Anticodon_2"/>
    <property type="match status" value="1"/>
</dbReference>
<dbReference type="AlphaFoldDB" id="A0A2G9ZKE9"/>
<evidence type="ECO:0000256" key="5">
    <source>
        <dbReference type="ARBA" id="ARBA00022917"/>
    </source>
</evidence>
<dbReference type="NCBIfam" id="TIGR00464">
    <property type="entry name" value="gltX_bact"/>
    <property type="match status" value="1"/>
</dbReference>
<dbReference type="SUPFAM" id="SSF52374">
    <property type="entry name" value="Nucleotidylyl transferase"/>
    <property type="match status" value="1"/>
</dbReference>
<evidence type="ECO:0000256" key="7">
    <source>
        <dbReference type="HAMAP-Rule" id="MF_00022"/>
    </source>
</evidence>
<organism evidence="10 11">
    <name type="scientific">Candidatus Falkowbacteria bacterium CG23_combo_of_CG06-09_8_20_14_all_49_15</name>
    <dbReference type="NCBI Taxonomy" id="1974572"/>
    <lineage>
        <taxon>Bacteria</taxon>
        <taxon>Candidatus Falkowiibacteriota</taxon>
    </lineage>
</organism>
<feature type="domain" description="Aminoacyl-tRNA synthetase class I anticodon-binding" evidence="9">
    <location>
        <begin position="338"/>
        <end position="492"/>
    </location>
</feature>
<reference evidence="10 11" key="1">
    <citation type="submission" date="2017-09" db="EMBL/GenBank/DDBJ databases">
        <title>Depth-based differentiation of microbial function through sediment-hosted aquifers and enrichment of novel symbionts in the deep terrestrial subsurface.</title>
        <authorList>
            <person name="Probst A.J."/>
            <person name="Ladd B."/>
            <person name="Jarett J.K."/>
            <person name="Geller-Mcgrath D.E."/>
            <person name="Sieber C.M."/>
            <person name="Emerson J.B."/>
            <person name="Anantharaman K."/>
            <person name="Thomas B.C."/>
            <person name="Malmstrom R."/>
            <person name="Stieglmeier M."/>
            <person name="Klingl A."/>
            <person name="Woyke T."/>
            <person name="Ryan C.M."/>
            <person name="Banfield J.F."/>
        </authorList>
    </citation>
    <scope>NUCLEOTIDE SEQUENCE [LARGE SCALE GENOMIC DNA]</scope>
    <source>
        <strain evidence="10">CG23_combo_of_CG06-09_8_20_14_all_49_15</strain>
    </source>
</reference>
<evidence type="ECO:0000256" key="2">
    <source>
        <dbReference type="ARBA" id="ARBA00022598"/>
    </source>
</evidence>
<comment type="subcellular location">
    <subcellularLocation>
        <location evidence="7">Cytoplasm</location>
    </subcellularLocation>
</comment>
<dbReference type="InterPro" id="IPR045462">
    <property type="entry name" value="aa-tRNA-synth_I_cd-bd"/>
</dbReference>
<dbReference type="HAMAP" id="MF_00022">
    <property type="entry name" value="Glu_tRNA_synth_type1"/>
    <property type="match status" value="1"/>
</dbReference>
<dbReference type="GO" id="GO:0008270">
    <property type="term" value="F:zinc ion binding"/>
    <property type="evidence" value="ECO:0007669"/>
    <property type="project" value="UniProtKB-UniRule"/>
</dbReference>
<feature type="short sequence motif" description="'KMSKS' region" evidence="7">
    <location>
        <begin position="255"/>
        <end position="259"/>
    </location>
</feature>
<feature type="binding site" evidence="7">
    <location>
        <position position="111"/>
    </location>
    <ligand>
        <name>Zn(2+)</name>
        <dbReference type="ChEBI" id="CHEBI:29105"/>
    </ligand>
</feature>
<dbReference type="InterPro" id="IPR020751">
    <property type="entry name" value="aa-tRNA-synth_I_codon-bd_sub2"/>
</dbReference>
<dbReference type="GO" id="GO:0005524">
    <property type="term" value="F:ATP binding"/>
    <property type="evidence" value="ECO:0007669"/>
    <property type="project" value="UniProtKB-UniRule"/>
</dbReference>
<keyword evidence="2 7" id="KW-0436">Ligase</keyword>
<evidence type="ECO:0000256" key="3">
    <source>
        <dbReference type="ARBA" id="ARBA00022741"/>
    </source>
</evidence>
<comment type="catalytic activity">
    <reaction evidence="7">
        <text>tRNA(Glu) + L-glutamate + ATP = L-glutamyl-tRNA(Glu) + AMP + diphosphate</text>
        <dbReference type="Rhea" id="RHEA:23540"/>
        <dbReference type="Rhea" id="RHEA-COMP:9663"/>
        <dbReference type="Rhea" id="RHEA-COMP:9680"/>
        <dbReference type="ChEBI" id="CHEBI:29985"/>
        <dbReference type="ChEBI" id="CHEBI:30616"/>
        <dbReference type="ChEBI" id="CHEBI:33019"/>
        <dbReference type="ChEBI" id="CHEBI:78442"/>
        <dbReference type="ChEBI" id="CHEBI:78520"/>
        <dbReference type="ChEBI" id="CHEBI:456215"/>
        <dbReference type="EC" id="6.1.1.17"/>
    </reaction>
</comment>
<evidence type="ECO:0000256" key="4">
    <source>
        <dbReference type="ARBA" id="ARBA00022840"/>
    </source>
</evidence>
<name>A0A2G9ZKE9_9BACT</name>
<dbReference type="CDD" id="cd00808">
    <property type="entry name" value="GluRS_core"/>
    <property type="match status" value="1"/>
</dbReference>
<dbReference type="InterPro" id="IPR008925">
    <property type="entry name" value="aa_tRNA-synth_I_cd-bd_sf"/>
</dbReference>
<keyword evidence="5 7" id="KW-0648">Protein biosynthesis</keyword>
<feature type="domain" description="Glutamyl/glutaminyl-tRNA synthetase class Ib catalytic" evidence="8">
    <location>
        <begin position="9"/>
        <end position="323"/>
    </location>
</feature>
<comment type="caution">
    <text evidence="10">The sequence shown here is derived from an EMBL/GenBank/DDBJ whole genome shotgun (WGS) entry which is preliminary data.</text>
</comment>
<dbReference type="SUPFAM" id="SSF48163">
    <property type="entry name" value="An anticodon-binding domain of class I aminoacyl-tRNA synthetases"/>
    <property type="match status" value="1"/>
</dbReference>
<keyword evidence="7" id="KW-0862">Zinc</keyword>
<dbReference type="Gene3D" id="1.10.10.350">
    <property type="match status" value="1"/>
</dbReference>
<dbReference type="GO" id="GO:0006424">
    <property type="term" value="P:glutamyl-tRNA aminoacylation"/>
    <property type="evidence" value="ECO:0007669"/>
    <property type="project" value="UniProtKB-UniRule"/>
</dbReference>
<feature type="binding site" evidence="7">
    <location>
        <position position="138"/>
    </location>
    <ligand>
        <name>Zn(2+)</name>
        <dbReference type="ChEBI" id="CHEBI:29105"/>
    </ligand>
</feature>
<dbReference type="PANTHER" id="PTHR43311">
    <property type="entry name" value="GLUTAMATE--TRNA LIGASE"/>
    <property type="match status" value="1"/>
</dbReference>
<dbReference type="GO" id="GO:0004818">
    <property type="term" value="F:glutamate-tRNA ligase activity"/>
    <property type="evidence" value="ECO:0007669"/>
    <property type="project" value="UniProtKB-UniRule"/>
</dbReference>
<comment type="function">
    <text evidence="7">Catalyzes the attachment of glutamate to tRNA(Glu) in a two-step reaction: glutamate is first activated by ATP to form Glu-AMP and then transferred to the acceptor end of tRNA(Glu).</text>
</comment>
<gene>
    <name evidence="7" type="primary">gltX</name>
    <name evidence="10" type="ORF">COX22_03255</name>
</gene>
<keyword evidence="4 7" id="KW-0067">ATP-binding</keyword>
<evidence type="ECO:0000256" key="6">
    <source>
        <dbReference type="ARBA" id="ARBA00023146"/>
    </source>
</evidence>
<dbReference type="Pfam" id="PF00749">
    <property type="entry name" value="tRNA-synt_1c"/>
    <property type="match status" value="1"/>
</dbReference>
<dbReference type="GO" id="GO:0000049">
    <property type="term" value="F:tRNA binding"/>
    <property type="evidence" value="ECO:0007669"/>
    <property type="project" value="InterPro"/>
</dbReference>
<feature type="binding site" evidence="7">
    <location>
        <position position="140"/>
    </location>
    <ligand>
        <name>Zn(2+)</name>
        <dbReference type="ChEBI" id="CHEBI:29105"/>
    </ligand>
</feature>
<feature type="binding site" evidence="7">
    <location>
        <position position="258"/>
    </location>
    <ligand>
        <name>ATP</name>
        <dbReference type="ChEBI" id="CHEBI:30616"/>
    </ligand>
</feature>
<dbReference type="InterPro" id="IPR000924">
    <property type="entry name" value="Glu/Gln-tRNA-synth"/>
</dbReference>
<dbReference type="GO" id="GO:0005737">
    <property type="term" value="C:cytoplasm"/>
    <property type="evidence" value="ECO:0007669"/>
    <property type="project" value="UniProtKB-SubCell"/>
</dbReference>
<dbReference type="InterPro" id="IPR020058">
    <property type="entry name" value="Glu/Gln-tRNA-synth_Ib_cat-dom"/>
</dbReference>
<sequence>MDRKYMIKRTRFSPSPTGYLHIGGLRTALFAYLSAKSQNGRVILRLEDTDQKRLVADAAEKMISILDWCGLKFDEGPVQGGEYGPYVQSQRREIYDRYSKELLAKGGAYRCFCSPERLDKLRSGQMTRREPPRYDRACRDLPEAEAAQRAANGERFVIRQKLPLTGEIRVRDELRGEIIFSAAELDDHVLIKSNGMPTYHFAVVVDDHLMGISEVARGEEWLPSFPRHILLFQSFGWTPPKFLHLPLILNKSGGKLSKRQGDVSVEDFKNNGYLPEALLNFCALLGWHPRTDNEILDLAELIKVFQVKDIGVSPAVFEDSKLDYLNGSFIRRKAAAELVGLCLPFWQKFWDKHPEKAPAKAPDKIYLEKIILLEKDRLKKLSEIGERTDFFFQTELSYDPKMLIWKNFLPASIKANLQKIFHWLSAVNEDDWNEKKLEEVVSEGLKTDKLGTGECLWPLRVSLTAQQASPGPYQIAAILGKNLSLKRVADAIKKL</sequence>
<dbReference type="Gene3D" id="3.40.50.620">
    <property type="entry name" value="HUPs"/>
    <property type="match status" value="1"/>
</dbReference>
<evidence type="ECO:0000313" key="11">
    <source>
        <dbReference type="Proteomes" id="UP000230729"/>
    </source>
</evidence>
<keyword evidence="7" id="KW-0479">Metal-binding</keyword>
<dbReference type="EMBL" id="PCSD01000075">
    <property type="protein sequence ID" value="PIP33663.1"/>
    <property type="molecule type" value="Genomic_DNA"/>
</dbReference>
<keyword evidence="7" id="KW-0963">Cytoplasm</keyword>
<comment type="subunit">
    <text evidence="7">Monomer.</text>
</comment>
<dbReference type="InterPro" id="IPR049940">
    <property type="entry name" value="GluQ/Sye"/>
</dbReference>
<dbReference type="PRINTS" id="PR00987">
    <property type="entry name" value="TRNASYNTHGLU"/>
</dbReference>
<evidence type="ECO:0000256" key="1">
    <source>
        <dbReference type="ARBA" id="ARBA00007894"/>
    </source>
</evidence>
<evidence type="ECO:0000259" key="9">
    <source>
        <dbReference type="Pfam" id="PF19269"/>
    </source>
</evidence>
<evidence type="ECO:0000259" key="8">
    <source>
        <dbReference type="Pfam" id="PF00749"/>
    </source>
</evidence>
<evidence type="ECO:0000313" key="10">
    <source>
        <dbReference type="EMBL" id="PIP33663.1"/>
    </source>
</evidence>
<dbReference type="EC" id="6.1.1.17" evidence="7"/>
<dbReference type="InterPro" id="IPR033910">
    <property type="entry name" value="GluRS_core"/>
</dbReference>
<accession>A0A2G9ZKE9</accession>
<comment type="similarity">
    <text evidence="1 7">Belongs to the class-I aminoacyl-tRNA synthetase family. Glutamate--tRNA ligase type 1 subfamily.</text>
</comment>
<protein>
    <recommendedName>
        <fullName evidence="7">Glutamate--tRNA ligase</fullName>
        <ecNumber evidence="7">6.1.1.17</ecNumber>
    </recommendedName>
    <alternativeName>
        <fullName evidence="7">Glutamyl-tRNA synthetase</fullName>
        <shortName evidence="7">GluRS</shortName>
    </alternativeName>
</protein>